<dbReference type="EMBL" id="CP042330">
    <property type="protein sequence ID" value="QDZ41721.1"/>
    <property type="molecule type" value="Genomic_DNA"/>
</dbReference>
<keyword evidence="1" id="KW-0614">Plasmid</keyword>
<evidence type="ECO:0000313" key="2">
    <source>
        <dbReference type="Proteomes" id="UP000318453"/>
    </source>
</evidence>
<keyword evidence="2" id="KW-1185">Reference proteome</keyword>
<accession>A0A5B8NTA4</accession>
<geneLocation type="plasmid" evidence="2">
    <name>peu4</name>
</geneLocation>
<gene>
    <name evidence="1" type="ORF">FRE64_17320</name>
</gene>
<dbReference type="KEGG" id="enn:FRE64_17320"/>
<name>A0A5B8NTA4_9CHRO</name>
<sequence>MRNREKYQFRCWRASFDLRANSTRILLDGLARYTGAMEVYEAGDEEIVNSFTFPVTIYVPQERNLTLMELGQLFHDFNFLTQPIKKNRAIALDRSNIYVGLTKKLGETDIIERNGGVEERAASLGKKSTALVAQQVFCALCVVRAKGLHFRRNLVRNIPLESQILLVKHF</sequence>
<evidence type="ECO:0000313" key="1">
    <source>
        <dbReference type="EMBL" id="QDZ41721.1"/>
    </source>
</evidence>
<protein>
    <submittedName>
        <fullName evidence="1">Uncharacterized protein</fullName>
    </submittedName>
</protein>
<reference evidence="1" key="1">
    <citation type="submission" date="2019-08" db="EMBL/GenBank/DDBJ databases">
        <title>Carotenoids and Carotenoid Binding Proteins in the Halophilic Cyanobacterium Euhalothece sp. ZM00.</title>
        <authorList>
            <person name="Cho S.M."/>
            <person name="Song J.Y."/>
            <person name="Park Y.-I."/>
        </authorList>
    </citation>
    <scope>NUCLEOTIDE SEQUENCE [LARGE SCALE GENOMIC DNA]</scope>
    <source>
        <strain evidence="1">Z-M001</strain>
        <plasmid evidence="1">pEu4</plasmid>
    </source>
</reference>
<dbReference type="AlphaFoldDB" id="A0A5B8NTA4"/>
<dbReference type="Proteomes" id="UP000318453">
    <property type="component" value="Plasmid pEu4"/>
</dbReference>
<proteinExistence type="predicted"/>
<organism evidence="1 2">
    <name type="scientific">Euhalothece natronophila Z-M001</name>
    <dbReference type="NCBI Taxonomy" id="522448"/>
    <lineage>
        <taxon>Bacteria</taxon>
        <taxon>Bacillati</taxon>
        <taxon>Cyanobacteriota</taxon>
        <taxon>Cyanophyceae</taxon>
        <taxon>Oscillatoriophycideae</taxon>
        <taxon>Chroococcales</taxon>
        <taxon>Halothecacae</taxon>
        <taxon>Halothece cluster</taxon>
        <taxon>Euhalothece</taxon>
    </lineage>
</organism>